<proteinExistence type="predicted"/>
<keyword evidence="4" id="KW-1185">Reference proteome</keyword>
<evidence type="ECO:0000313" key="4">
    <source>
        <dbReference type="Proteomes" id="UP000678243"/>
    </source>
</evidence>
<evidence type="ECO:0000256" key="2">
    <source>
        <dbReference type="SAM" id="SignalP"/>
    </source>
</evidence>
<evidence type="ECO:0008006" key="5">
    <source>
        <dbReference type="Google" id="ProtNLM"/>
    </source>
</evidence>
<sequence length="199" mass="21178">MQRKYAWAALVVSGIALAGCTPTPGVEAPEVAWQDGAPSGELEDSPWVQAVRASDLALNTAWVTRDYTAKELQSTTQALVAQQVYNAQIGQAGREEFGVFPGPTPMIPLSVDEESGTQAVVRVCEATNWFLTADQPDVPDDLVGEIKEYRVTAGGEHRKAGGGAPTAEECDLSDASIGLFDPQPDPTETYSPDDVKEPS</sequence>
<accession>A0ABS5IJ72</accession>
<feature type="signal peptide" evidence="2">
    <location>
        <begin position="1"/>
        <end position="18"/>
    </location>
</feature>
<name>A0ABS5IJ72_9MICO</name>
<evidence type="ECO:0000313" key="3">
    <source>
        <dbReference type="EMBL" id="MBS0022996.1"/>
    </source>
</evidence>
<keyword evidence="2" id="KW-0732">Signal</keyword>
<gene>
    <name evidence="3" type="ORF">KE274_02605</name>
</gene>
<protein>
    <recommendedName>
        <fullName evidence="5">Lipoprotein</fullName>
    </recommendedName>
</protein>
<dbReference type="EMBL" id="JAGTUK010000001">
    <property type="protein sequence ID" value="MBS0022996.1"/>
    <property type="molecule type" value="Genomic_DNA"/>
</dbReference>
<dbReference type="RefSeq" id="WP_211540993.1">
    <property type="nucleotide sequence ID" value="NZ_JAGTUK010000001.1"/>
</dbReference>
<feature type="region of interest" description="Disordered" evidence="1">
    <location>
        <begin position="154"/>
        <end position="199"/>
    </location>
</feature>
<feature type="chain" id="PRO_5047133306" description="Lipoprotein" evidence="2">
    <location>
        <begin position="19"/>
        <end position="199"/>
    </location>
</feature>
<organism evidence="3 4">
    <name type="scientific">Microbacterium paraoxydans</name>
    <dbReference type="NCBI Taxonomy" id="199592"/>
    <lineage>
        <taxon>Bacteria</taxon>
        <taxon>Bacillati</taxon>
        <taxon>Actinomycetota</taxon>
        <taxon>Actinomycetes</taxon>
        <taxon>Micrococcales</taxon>
        <taxon>Microbacteriaceae</taxon>
        <taxon>Microbacterium</taxon>
    </lineage>
</organism>
<dbReference type="PROSITE" id="PS51257">
    <property type="entry name" value="PROKAR_LIPOPROTEIN"/>
    <property type="match status" value="1"/>
</dbReference>
<reference evidence="3 4" key="1">
    <citation type="submission" date="2021-04" db="EMBL/GenBank/DDBJ databases">
        <title>Whole genome analysis of root endophytic bacterium Microbacterium paraoxydans ku-mp colonizing RP-bio226 rice variety.</title>
        <authorList>
            <person name="Ulaganathan K."/>
            <person name="Latha B."/>
        </authorList>
    </citation>
    <scope>NUCLEOTIDE SEQUENCE [LARGE SCALE GENOMIC DNA]</scope>
    <source>
        <strain evidence="4">ku-mp</strain>
    </source>
</reference>
<evidence type="ECO:0000256" key="1">
    <source>
        <dbReference type="SAM" id="MobiDB-lite"/>
    </source>
</evidence>
<dbReference type="Proteomes" id="UP000678243">
    <property type="component" value="Unassembled WGS sequence"/>
</dbReference>
<comment type="caution">
    <text evidence="3">The sequence shown here is derived from an EMBL/GenBank/DDBJ whole genome shotgun (WGS) entry which is preliminary data.</text>
</comment>